<organism evidence="20">
    <name type="scientific">Orthetrum albistylum</name>
    <dbReference type="NCBI Taxonomy" id="254766"/>
    <lineage>
        <taxon>Eukaryota</taxon>
        <taxon>Metazoa</taxon>
        <taxon>Ecdysozoa</taxon>
        <taxon>Arthropoda</taxon>
        <taxon>Hexapoda</taxon>
        <taxon>Insecta</taxon>
        <taxon>Pterygota</taxon>
        <taxon>Palaeoptera</taxon>
        <taxon>Odonata</taxon>
        <taxon>Epiprocta</taxon>
        <taxon>Anisoptera</taxon>
        <taxon>Libelluloidea</taxon>
        <taxon>Libellulidae</taxon>
        <taxon>Orthetrum</taxon>
    </lineage>
</organism>
<comment type="subcellular location">
    <subcellularLocation>
        <location evidence="2 17">Mitochondrion membrane</location>
        <topology evidence="2 17">Multi-pass membrane protein</topology>
    </subcellularLocation>
</comment>
<keyword evidence="9" id="KW-1278">Translocase</keyword>
<feature type="domain" description="NADH:quinone oxidoreductase/Mrp antiporter transmembrane" evidence="18">
    <location>
        <begin position="105"/>
        <end position="392"/>
    </location>
</feature>
<keyword evidence="12 17" id="KW-0520">NAD</keyword>
<comment type="function">
    <text evidence="1">Core subunit of the mitochondrial membrane respiratory chain NADH dehydrogenase (Complex I) that is believed to belong to the minimal assembly required for catalysis. Complex I functions in the transfer of electrons from NADH to the respiratory chain. The immediate electron acceptor for the enzyme is believed to be ubiquinone.</text>
</comment>
<evidence type="ECO:0000256" key="6">
    <source>
        <dbReference type="ARBA" id="ARBA00022448"/>
    </source>
</evidence>
<geneLocation type="mitochondrion" evidence="20"/>
<evidence type="ECO:0000256" key="10">
    <source>
        <dbReference type="ARBA" id="ARBA00022982"/>
    </source>
</evidence>
<evidence type="ECO:0000256" key="2">
    <source>
        <dbReference type="ARBA" id="ARBA00004225"/>
    </source>
</evidence>
<dbReference type="InterPro" id="IPR000260">
    <property type="entry name" value="NADH4_N"/>
</dbReference>
<dbReference type="InterPro" id="IPR001750">
    <property type="entry name" value="ND/Mrp_TM"/>
</dbReference>
<dbReference type="Pfam" id="PF00361">
    <property type="entry name" value="Proton_antipo_M"/>
    <property type="match status" value="1"/>
</dbReference>
<dbReference type="PRINTS" id="PR01437">
    <property type="entry name" value="NUOXDRDTASE4"/>
</dbReference>
<evidence type="ECO:0000256" key="1">
    <source>
        <dbReference type="ARBA" id="ARBA00003257"/>
    </source>
</evidence>
<keyword evidence="11 17" id="KW-1133">Transmembrane helix</keyword>
<feature type="transmembrane region" description="Helical" evidence="17">
    <location>
        <begin position="109"/>
        <end position="131"/>
    </location>
</feature>
<dbReference type="AlphaFoldDB" id="A0A6C0R242"/>
<name>A0A6C0R242_9ODON</name>
<dbReference type="InterPro" id="IPR003918">
    <property type="entry name" value="NADH_UbQ_OxRdtase"/>
</dbReference>
<evidence type="ECO:0000313" key="20">
    <source>
        <dbReference type="EMBL" id="QHZ87474.1"/>
    </source>
</evidence>
<dbReference type="GO" id="GO:0015990">
    <property type="term" value="P:electron transport coupled proton transport"/>
    <property type="evidence" value="ECO:0007669"/>
    <property type="project" value="TreeGrafter"/>
</dbReference>
<feature type="transmembrane region" description="Helical" evidence="17">
    <location>
        <begin position="374"/>
        <end position="398"/>
    </location>
</feature>
<evidence type="ECO:0000256" key="14">
    <source>
        <dbReference type="ARBA" id="ARBA00023128"/>
    </source>
</evidence>
<dbReference type="GO" id="GO:0008137">
    <property type="term" value="F:NADH dehydrogenase (ubiquinone) activity"/>
    <property type="evidence" value="ECO:0007669"/>
    <property type="project" value="UniProtKB-UniRule"/>
</dbReference>
<protein>
    <recommendedName>
        <fullName evidence="5 17">NADH-ubiquinone oxidoreductase chain 4</fullName>
        <ecNumber evidence="4 17">7.1.1.2</ecNumber>
    </recommendedName>
</protein>
<dbReference type="PANTHER" id="PTHR43507:SF20">
    <property type="entry name" value="NADH-UBIQUINONE OXIDOREDUCTASE CHAIN 4"/>
    <property type="match status" value="1"/>
</dbReference>
<evidence type="ECO:0000256" key="17">
    <source>
        <dbReference type="RuleBase" id="RU003297"/>
    </source>
</evidence>
<feature type="transmembrane region" description="Helical" evidence="17">
    <location>
        <begin position="55"/>
        <end position="73"/>
    </location>
</feature>
<comment type="function">
    <text evidence="17">Core subunit of the mitochondrial membrane respiratory chain NADH dehydrogenase (Complex I) which catalyzes electron transfer from NADH through the respiratory chain, using ubiquinone as an electron acceptor. Essential for the catalytic activity and assembly of complex I.</text>
</comment>
<accession>A0A6C0R242</accession>
<keyword evidence="8 17" id="KW-0812">Transmembrane</keyword>
<feature type="domain" description="NADH:ubiquinone oxidoreductase chain 4 N-terminal" evidence="19">
    <location>
        <begin position="1"/>
        <end position="102"/>
    </location>
</feature>
<feature type="transmembrane region" description="Helical" evidence="17">
    <location>
        <begin position="138"/>
        <end position="162"/>
    </location>
</feature>
<proteinExistence type="inferred from homology"/>
<keyword evidence="14 17" id="KW-0496">Mitochondrion</keyword>
<keyword evidence="7 17" id="KW-0679">Respiratory chain</keyword>
<evidence type="ECO:0000256" key="11">
    <source>
        <dbReference type="ARBA" id="ARBA00022989"/>
    </source>
</evidence>
<keyword evidence="13 17" id="KW-0830">Ubiquinone</keyword>
<keyword evidence="10 17" id="KW-0249">Electron transport</keyword>
<sequence>MLKFLFYIIFMIPLCFLLNYWLFTVMLFLVSFIFLIEGYMVFSFCNFGYYFGYDVLSYGLIFLSFWICCLMLLSSSNIYFNNNFVVFFMLSILFLLLFLLFTFMSVNLFMFYLFFESSLIPTFFLILGWGYQPERLQAAIYLLFYTLFASLPLLISIFNVYGTFDTLNMFMFIFCEGSSFSVYMYISLLLAFLVKMPMFIFHLWLPKAHVEAPISGSMILAGVLLKLGGYGLLRVFSFITLLGVKFNFFWIGICLVGGVIVSLICLCQVDLKSLIAYSSVAHMGIVLAGLMTLTYWGLSGSYILMLAHGLCSSGLFCLANMTYERLSSRSFFVNKGLINLMPSLCLWWFLLSSCNMAAPPSMNLLGEISLLNSILSWSNITMISIIFLSFFSAAYTLYMYSYTQHGKMFSSLYSCNSGYFREYLVLMLHWLPLNYIILKSDLFFNWL</sequence>
<feature type="transmembrane region" description="Helical" evidence="17">
    <location>
        <begin position="217"/>
        <end position="242"/>
    </location>
</feature>
<feature type="transmembrane region" description="Helical" evidence="17">
    <location>
        <begin position="302"/>
        <end position="323"/>
    </location>
</feature>
<feature type="transmembrane region" description="Helical" evidence="17">
    <location>
        <begin position="274"/>
        <end position="296"/>
    </location>
</feature>
<dbReference type="Pfam" id="PF01059">
    <property type="entry name" value="Oxidored_q5_N"/>
    <property type="match status" value="1"/>
</dbReference>
<comment type="catalytic activity">
    <reaction evidence="16 17">
        <text>a ubiquinone + NADH + 5 H(+)(in) = a ubiquinol + NAD(+) + 4 H(+)(out)</text>
        <dbReference type="Rhea" id="RHEA:29091"/>
        <dbReference type="Rhea" id="RHEA-COMP:9565"/>
        <dbReference type="Rhea" id="RHEA-COMP:9566"/>
        <dbReference type="ChEBI" id="CHEBI:15378"/>
        <dbReference type="ChEBI" id="CHEBI:16389"/>
        <dbReference type="ChEBI" id="CHEBI:17976"/>
        <dbReference type="ChEBI" id="CHEBI:57540"/>
        <dbReference type="ChEBI" id="CHEBI:57945"/>
        <dbReference type="EC" id="7.1.1.2"/>
    </reaction>
</comment>
<feature type="transmembrane region" description="Helical" evidence="17">
    <location>
        <begin position="182"/>
        <end position="205"/>
    </location>
</feature>
<feature type="transmembrane region" description="Helical" evidence="17">
    <location>
        <begin position="419"/>
        <end position="438"/>
    </location>
</feature>
<dbReference type="GO" id="GO:0042773">
    <property type="term" value="P:ATP synthesis coupled electron transport"/>
    <property type="evidence" value="ECO:0007669"/>
    <property type="project" value="InterPro"/>
</dbReference>
<keyword evidence="15 17" id="KW-0472">Membrane</keyword>
<evidence type="ECO:0000256" key="16">
    <source>
        <dbReference type="ARBA" id="ARBA00049551"/>
    </source>
</evidence>
<evidence type="ECO:0000256" key="5">
    <source>
        <dbReference type="ARBA" id="ARBA00021006"/>
    </source>
</evidence>
<evidence type="ECO:0000256" key="4">
    <source>
        <dbReference type="ARBA" id="ARBA00012944"/>
    </source>
</evidence>
<evidence type="ECO:0000256" key="13">
    <source>
        <dbReference type="ARBA" id="ARBA00023075"/>
    </source>
</evidence>
<evidence type="ECO:0000256" key="12">
    <source>
        <dbReference type="ARBA" id="ARBA00023027"/>
    </source>
</evidence>
<dbReference type="EC" id="7.1.1.2" evidence="4 17"/>
<dbReference type="GO" id="GO:0031966">
    <property type="term" value="C:mitochondrial membrane"/>
    <property type="evidence" value="ECO:0007669"/>
    <property type="project" value="UniProtKB-SubCell"/>
</dbReference>
<reference evidence="20" key="1">
    <citation type="journal article" date="2019" name="Sci. Rep.">
        <title>The mitochondrial genomes of palaeopteran insects and insights into the early insect relationships.</title>
        <authorList>
            <person name="Song N."/>
            <person name="Li X."/>
            <person name="Yin X."/>
            <person name="Li X."/>
            <person name="Yin J."/>
            <person name="Pan P."/>
        </authorList>
    </citation>
    <scope>NUCLEOTIDE SEQUENCE</scope>
</reference>
<feature type="transmembrane region" description="Helical" evidence="17">
    <location>
        <begin position="85"/>
        <end position="103"/>
    </location>
</feature>
<dbReference type="PANTHER" id="PTHR43507">
    <property type="entry name" value="NADH-UBIQUINONE OXIDOREDUCTASE CHAIN 4"/>
    <property type="match status" value="1"/>
</dbReference>
<feature type="transmembrane region" description="Helical" evidence="17">
    <location>
        <begin position="248"/>
        <end position="267"/>
    </location>
</feature>
<evidence type="ECO:0000259" key="18">
    <source>
        <dbReference type="Pfam" id="PF00361"/>
    </source>
</evidence>
<gene>
    <name evidence="20" type="primary">nad4</name>
</gene>
<evidence type="ECO:0000256" key="8">
    <source>
        <dbReference type="ARBA" id="ARBA00022692"/>
    </source>
</evidence>
<dbReference type="GO" id="GO:0003954">
    <property type="term" value="F:NADH dehydrogenase activity"/>
    <property type="evidence" value="ECO:0007669"/>
    <property type="project" value="TreeGrafter"/>
</dbReference>
<evidence type="ECO:0000256" key="3">
    <source>
        <dbReference type="ARBA" id="ARBA00009025"/>
    </source>
</evidence>
<feature type="transmembrane region" description="Helical" evidence="17">
    <location>
        <begin position="7"/>
        <end position="35"/>
    </location>
</feature>
<comment type="similarity">
    <text evidence="3 17">Belongs to the complex I subunit 4 family.</text>
</comment>
<evidence type="ECO:0000256" key="9">
    <source>
        <dbReference type="ARBA" id="ARBA00022967"/>
    </source>
</evidence>
<evidence type="ECO:0000256" key="7">
    <source>
        <dbReference type="ARBA" id="ARBA00022660"/>
    </source>
</evidence>
<evidence type="ECO:0000256" key="15">
    <source>
        <dbReference type="ARBA" id="ARBA00023136"/>
    </source>
</evidence>
<dbReference type="GO" id="GO:0048039">
    <property type="term" value="F:ubiquinone binding"/>
    <property type="evidence" value="ECO:0007669"/>
    <property type="project" value="TreeGrafter"/>
</dbReference>
<evidence type="ECO:0000259" key="19">
    <source>
        <dbReference type="Pfam" id="PF01059"/>
    </source>
</evidence>
<dbReference type="EMBL" id="MK951665">
    <property type="protein sequence ID" value="QHZ87474.1"/>
    <property type="molecule type" value="Genomic_DNA"/>
</dbReference>
<keyword evidence="6 17" id="KW-0813">Transport</keyword>